<evidence type="ECO:0000313" key="1">
    <source>
        <dbReference type="EMBL" id="KAF2026672.1"/>
    </source>
</evidence>
<sequence>MPGMLHHVIEARDERGNIRTSNNPLVSMSFFDPRSRIPEQPSVRRDVWRYSEYTGDIVGKEVAERWYSTGIFVLYAEDDLFDKLLTADVWEKGVVPADVIRNVRFVRGVHLIRGKHFEHQPFKSIRDVSKVSNRDARLTIDCQYSRKYGKYSEDIVFMLHHIGPTIYQLRKAGHRNICVVDSEAPEEEQDLTYIFDVDRATFADLFDLDQYSGVRRNDWYNWVDRTFRDVDKTSEEAIEEKQREAHWVEGEFKDLQDQIAVLRMRGAYLQEQSKRLETVLARHYEQIAQSQCRTLCDAVLFTMPREIRNIIYAFLLDEHNDLEKKRPGMYTDRGLHQMVPKLGVLQHQHFVQAEYVGEQFHGEVLARFYEVATLRVIDPGWVSDGQKNIFLFKDPLGGEALFGQCMGVPT</sequence>
<organism evidence="1 2">
    <name type="scientific">Setomelanomma holmii</name>
    <dbReference type="NCBI Taxonomy" id="210430"/>
    <lineage>
        <taxon>Eukaryota</taxon>
        <taxon>Fungi</taxon>
        <taxon>Dikarya</taxon>
        <taxon>Ascomycota</taxon>
        <taxon>Pezizomycotina</taxon>
        <taxon>Dothideomycetes</taxon>
        <taxon>Pleosporomycetidae</taxon>
        <taxon>Pleosporales</taxon>
        <taxon>Pleosporineae</taxon>
        <taxon>Phaeosphaeriaceae</taxon>
        <taxon>Setomelanomma</taxon>
    </lineage>
</organism>
<gene>
    <name evidence="1" type="ORF">EK21DRAFT_115622</name>
</gene>
<name>A0A9P4LJJ4_9PLEO</name>
<dbReference type="Proteomes" id="UP000799777">
    <property type="component" value="Unassembled WGS sequence"/>
</dbReference>
<comment type="caution">
    <text evidence="1">The sequence shown here is derived from an EMBL/GenBank/DDBJ whole genome shotgun (WGS) entry which is preliminary data.</text>
</comment>
<accession>A0A9P4LJJ4</accession>
<proteinExistence type="predicted"/>
<protein>
    <submittedName>
        <fullName evidence="1">Uncharacterized protein</fullName>
    </submittedName>
</protein>
<dbReference type="OrthoDB" id="3684889at2759"/>
<reference evidence="1" key="1">
    <citation type="journal article" date="2020" name="Stud. Mycol.">
        <title>101 Dothideomycetes genomes: a test case for predicting lifestyles and emergence of pathogens.</title>
        <authorList>
            <person name="Haridas S."/>
            <person name="Albert R."/>
            <person name="Binder M."/>
            <person name="Bloem J."/>
            <person name="Labutti K."/>
            <person name="Salamov A."/>
            <person name="Andreopoulos B."/>
            <person name="Baker S."/>
            <person name="Barry K."/>
            <person name="Bills G."/>
            <person name="Bluhm B."/>
            <person name="Cannon C."/>
            <person name="Castanera R."/>
            <person name="Culley D."/>
            <person name="Daum C."/>
            <person name="Ezra D."/>
            <person name="Gonzalez J."/>
            <person name="Henrissat B."/>
            <person name="Kuo A."/>
            <person name="Liang C."/>
            <person name="Lipzen A."/>
            <person name="Lutzoni F."/>
            <person name="Magnuson J."/>
            <person name="Mondo S."/>
            <person name="Nolan M."/>
            <person name="Ohm R."/>
            <person name="Pangilinan J."/>
            <person name="Park H.-J."/>
            <person name="Ramirez L."/>
            <person name="Alfaro M."/>
            <person name="Sun H."/>
            <person name="Tritt A."/>
            <person name="Yoshinaga Y."/>
            <person name="Zwiers L.-H."/>
            <person name="Turgeon B."/>
            <person name="Goodwin S."/>
            <person name="Spatafora J."/>
            <person name="Crous P."/>
            <person name="Grigoriev I."/>
        </authorList>
    </citation>
    <scope>NUCLEOTIDE SEQUENCE</scope>
    <source>
        <strain evidence="1">CBS 110217</strain>
    </source>
</reference>
<dbReference type="EMBL" id="ML978239">
    <property type="protein sequence ID" value="KAF2026672.1"/>
    <property type="molecule type" value="Genomic_DNA"/>
</dbReference>
<dbReference type="AlphaFoldDB" id="A0A9P4LJJ4"/>
<keyword evidence="2" id="KW-1185">Reference proteome</keyword>
<evidence type="ECO:0000313" key="2">
    <source>
        <dbReference type="Proteomes" id="UP000799777"/>
    </source>
</evidence>